<evidence type="ECO:0000313" key="12">
    <source>
        <dbReference type="Proteomes" id="UP001159364"/>
    </source>
</evidence>
<feature type="signal peptide" evidence="9">
    <location>
        <begin position="1"/>
        <end position="25"/>
    </location>
</feature>
<sequence length="276" mass="28928">MMMMKQSVFSFSVIFLFLSYSQILAQSPASAPANSPPPATPAPPAPPAPPANSPTAAQIPSSTSGTPDIDKVLTKAGHYTIFVRLLKATGEDSELFSLLNTTNNGATIFAPTDGAWSSLKVGTLNTMSDEDKTELVKFHVVPKFISMSQFQTESNPVKTQAGTGGRVSFNITVSGASVNISTGLTNTSIGGTVYTDNQLAIYQVDKILLPLDIFTPKTSPSPAPAPTLEKPKKKPTGDAAESPVVPKDDTSGAWSLVLQNNLGMVAVGIIAAMFLL</sequence>
<dbReference type="PROSITE" id="PS50213">
    <property type="entry name" value="FAS1"/>
    <property type="match status" value="1"/>
</dbReference>
<evidence type="ECO:0000256" key="6">
    <source>
        <dbReference type="ARBA" id="ARBA00023136"/>
    </source>
</evidence>
<dbReference type="Pfam" id="PF02469">
    <property type="entry name" value="Fasciclin"/>
    <property type="match status" value="1"/>
</dbReference>
<dbReference type="SMART" id="SM00554">
    <property type="entry name" value="FAS1"/>
    <property type="match status" value="1"/>
</dbReference>
<evidence type="ECO:0000256" key="9">
    <source>
        <dbReference type="SAM" id="SignalP"/>
    </source>
</evidence>
<keyword evidence="4" id="KW-0325">Glycoprotein</keyword>
<evidence type="ECO:0000256" key="8">
    <source>
        <dbReference type="SAM" id="MobiDB-lite"/>
    </source>
</evidence>
<dbReference type="PANTHER" id="PTHR32077">
    <property type="entry name" value="FASCICLIN-LIKE ARABINOGALACTAN PROTEIN"/>
    <property type="match status" value="1"/>
</dbReference>
<feature type="compositionally biased region" description="Pro residues" evidence="8">
    <location>
        <begin position="34"/>
        <end position="52"/>
    </location>
</feature>
<accession>A0AAV8SGQ8</accession>
<keyword evidence="3" id="KW-1003">Cell membrane</keyword>
<feature type="chain" id="PRO_5043552451" description="FAS1 domain-containing protein" evidence="9">
    <location>
        <begin position="26"/>
        <end position="276"/>
    </location>
</feature>
<keyword evidence="4" id="KW-0336">GPI-anchor</keyword>
<dbReference type="SUPFAM" id="SSF82153">
    <property type="entry name" value="FAS1 domain"/>
    <property type="match status" value="1"/>
</dbReference>
<comment type="subcellular location">
    <subcellularLocation>
        <location evidence="1">Cell membrane</location>
        <topology evidence="1">Lipid-anchor</topology>
        <topology evidence="1">GPI-anchor</topology>
    </subcellularLocation>
</comment>
<evidence type="ECO:0000259" key="10">
    <source>
        <dbReference type="PROSITE" id="PS50213"/>
    </source>
</evidence>
<dbReference type="Gene3D" id="2.30.180.10">
    <property type="entry name" value="FAS1 domain"/>
    <property type="match status" value="1"/>
</dbReference>
<feature type="region of interest" description="Disordered" evidence="8">
    <location>
        <begin position="28"/>
        <end position="67"/>
    </location>
</feature>
<dbReference type="InterPro" id="IPR045003">
    <property type="entry name" value="FLA_A"/>
</dbReference>
<dbReference type="GO" id="GO:0009834">
    <property type="term" value="P:plant-type secondary cell wall biogenesis"/>
    <property type="evidence" value="ECO:0007669"/>
    <property type="project" value="TreeGrafter"/>
</dbReference>
<gene>
    <name evidence="11" type="ORF">K2173_016496</name>
</gene>
<keyword evidence="4" id="KW-0449">Lipoprotein</keyword>
<dbReference type="GO" id="GO:0005886">
    <property type="term" value="C:plasma membrane"/>
    <property type="evidence" value="ECO:0007669"/>
    <property type="project" value="UniProtKB-SubCell"/>
</dbReference>
<dbReference type="PANTHER" id="PTHR32077:SF78">
    <property type="entry name" value="FAS1 DOMAIN-CONTAINING PROTEIN"/>
    <property type="match status" value="1"/>
</dbReference>
<dbReference type="GO" id="GO:0098552">
    <property type="term" value="C:side of membrane"/>
    <property type="evidence" value="ECO:0007669"/>
    <property type="project" value="UniProtKB-KW"/>
</dbReference>
<keyword evidence="6" id="KW-0472">Membrane</keyword>
<name>A0AAV8SGQ8_9ROSI</name>
<proteinExistence type="inferred from homology"/>
<comment type="caution">
    <text evidence="11">The sequence shown here is derived from an EMBL/GenBank/DDBJ whole genome shotgun (WGS) entry which is preliminary data.</text>
</comment>
<evidence type="ECO:0000256" key="5">
    <source>
        <dbReference type="ARBA" id="ARBA00022729"/>
    </source>
</evidence>
<keyword evidence="12" id="KW-1185">Reference proteome</keyword>
<evidence type="ECO:0000256" key="2">
    <source>
        <dbReference type="ARBA" id="ARBA00007843"/>
    </source>
</evidence>
<dbReference type="Proteomes" id="UP001159364">
    <property type="component" value="Linkage Group LG11"/>
</dbReference>
<organism evidence="11 12">
    <name type="scientific">Erythroxylum novogranatense</name>
    <dbReference type="NCBI Taxonomy" id="1862640"/>
    <lineage>
        <taxon>Eukaryota</taxon>
        <taxon>Viridiplantae</taxon>
        <taxon>Streptophyta</taxon>
        <taxon>Embryophyta</taxon>
        <taxon>Tracheophyta</taxon>
        <taxon>Spermatophyta</taxon>
        <taxon>Magnoliopsida</taxon>
        <taxon>eudicotyledons</taxon>
        <taxon>Gunneridae</taxon>
        <taxon>Pentapetalae</taxon>
        <taxon>rosids</taxon>
        <taxon>fabids</taxon>
        <taxon>Malpighiales</taxon>
        <taxon>Erythroxylaceae</taxon>
        <taxon>Erythroxylum</taxon>
    </lineage>
</organism>
<evidence type="ECO:0000256" key="7">
    <source>
        <dbReference type="ARBA" id="ARBA00024686"/>
    </source>
</evidence>
<comment type="similarity">
    <text evidence="2">Belongs to the fasciclin-like AGP family.</text>
</comment>
<reference evidence="11 12" key="1">
    <citation type="submission" date="2021-09" db="EMBL/GenBank/DDBJ databases">
        <title>Genomic insights and catalytic innovation underlie evolution of tropane alkaloids biosynthesis.</title>
        <authorList>
            <person name="Wang Y.-J."/>
            <person name="Tian T."/>
            <person name="Huang J.-P."/>
            <person name="Huang S.-X."/>
        </authorList>
    </citation>
    <scope>NUCLEOTIDE SEQUENCE [LARGE SCALE GENOMIC DNA]</scope>
    <source>
        <strain evidence="11">KIB-2018</strain>
        <tissue evidence="11">Leaf</tissue>
    </source>
</reference>
<evidence type="ECO:0000256" key="4">
    <source>
        <dbReference type="ARBA" id="ARBA00022622"/>
    </source>
</evidence>
<evidence type="ECO:0000256" key="1">
    <source>
        <dbReference type="ARBA" id="ARBA00004609"/>
    </source>
</evidence>
<keyword evidence="5 9" id="KW-0732">Signal</keyword>
<evidence type="ECO:0000256" key="3">
    <source>
        <dbReference type="ARBA" id="ARBA00022475"/>
    </source>
</evidence>
<feature type="domain" description="FAS1" evidence="10">
    <location>
        <begin position="66"/>
        <end position="208"/>
    </location>
</feature>
<dbReference type="EMBL" id="JAIWQS010000011">
    <property type="protein sequence ID" value="KAJ8751314.1"/>
    <property type="molecule type" value="Genomic_DNA"/>
</dbReference>
<dbReference type="InterPro" id="IPR036378">
    <property type="entry name" value="FAS1_dom_sf"/>
</dbReference>
<protein>
    <recommendedName>
        <fullName evidence="10">FAS1 domain-containing protein</fullName>
    </recommendedName>
</protein>
<dbReference type="InterPro" id="IPR000782">
    <property type="entry name" value="FAS1_domain"/>
</dbReference>
<feature type="region of interest" description="Disordered" evidence="8">
    <location>
        <begin position="218"/>
        <end position="247"/>
    </location>
</feature>
<evidence type="ECO:0000313" key="11">
    <source>
        <dbReference type="EMBL" id="KAJ8751314.1"/>
    </source>
</evidence>
<dbReference type="AlphaFoldDB" id="A0AAV8SGQ8"/>
<comment type="function">
    <text evidence="7">May be a cell surface adhesion protein.</text>
</comment>